<protein>
    <submittedName>
        <fullName evidence="2">Uncharacterized protein</fullName>
    </submittedName>
</protein>
<proteinExistence type="predicted"/>
<comment type="caution">
    <text evidence="2">The sequence shown here is derived from an EMBL/GenBank/DDBJ whole genome shotgun (WGS) entry which is preliminary data.</text>
</comment>
<evidence type="ECO:0000313" key="3">
    <source>
        <dbReference type="Proteomes" id="UP000828390"/>
    </source>
</evidence>
<accession>A0A9D4FV25</accession>
<gene>
    <name evidence="2" type="ORF">DPMN_133844</name>
</gene>
<reference evidence="2" key="1">
    <citation type="journal article" date="2019" name="bioRxiv">
        <title>The Genome of the Zebra Mussel, Dreissena polymorpha: A Resource for Invasive Species Research.</title>
        <authorList>
            <person name="McCartney M.A."/>
            <person name="Auch B."/>
            <person name="Kono T."/>
            <person name="Mallez S."/>
            <person name="Zhang Y."/>
            <person name="Obille A."/>
            <person name="Becker A."/>
            <person name="Abrahante J.E."/>
            <person name="Garbe J."/>
            <person name="Badalamenti J.P."/>
            <person name="Herman A."/>
            <person name="Mangelson H."/>
            <person name="Liachko I."/>
            <person name="Sullivan S."/>
            <person name="Sone E.D."/>
            <person name="Koren S."/>
            <person name="Silverstein K.A.T."/>
            <person name="Beckman K.B."/>
            <person name="Gohl D.M."/>
        </authorList>
    </citation>
    <scope>NUCLEOTIDE SEQUENCE</scope>
    <source>
        <strain evidence="2">Duluth1</strain>
        <tissue evidence="2">Whole animal</tissue>
    </source>
</reference>
<dbReference type="EMBL" id="JAIWYP010000006">
    <property type="protein sequence ID" value="KAH3805540.1"/>
    <property type="molecule type" value="Genomic_DNA"/>
</dbReference>
<keyword evidence="3" id="KW-1185">Reference proteome</keyword>
<dbReference type="Proteomes" id="UP000828390">
    <property type="component" value="Unassembled WGS sequence"/>
</dbReference>
<sequence>MNDRQVVNRTFPNSFIRGCFGSQPSQLISKNGYEYIGLGASPQAKNETDYSEDGNGERPGGVLPQQD</sequence>
<reference evidence="2" key="2">
    <citation type="submission" date="2020-11" db="EMBL/GenBank/DDBJ databases">
        <authorList>
            <person name="McCartney M.A."/>
            <person name="Auch B."/>
            <person name="Kono T."/>
            <person name="Mallez S."/>
            <person name="Becker A."/>
            <person name="Gohl D.M."/>
            <person name="Silverstein K.A.T."/>
            <person name="Koren S."/>
            <person name="Bechman K.B."/>
            <person name="Herman A."/>
            <person name="Abrahante J.E."/>
            <person name="Garbe J."/>
        </authorList>
    </citation>
    <scope>NUCLEOTIDE SEQUENCE</scope>
    <source>
        <strain evidence="2">Duluth1</strain>
        <tissue evidence="2">Whole animal</tissue>
    </source>
</reference>
<dbReference type="AlphaFoldDB" id="A0A9D4FV25"/>
<organism evidence="2 3">
    <name type="scientific">Dreissena polymorpha</name>
    <name type="common">Zebra mussel</name>
    <name type="synonym">Mytilus polymorpha</name>
    <dbReference type="NCBI Taxonomy" id="45954"/>
    <lineage>
        <taxon>Eukaryota</taxon>
        <taxon>Metazoa</taxon>
        <taxon>Spiralia</taxon>
        <taxon>Lophotrochozoa</taxon>
        <taxon>Mollusca</taxon>
        <taxon>Bivalvia</taxon>
        <taxon>Autobranchia</taxon>
        <taxon>Heteroconchia</taxon>
        <taxon>Euheterodonta</taxon>
        <taxon>Imparidentia</taxon>
        <taxon>Neoheterodontei</taxon>
        <taxon>Myida</taxon>
        <taxon>Dreissenoidea</taxon>
        <taxon>Dreissenidae</taxon>
        <taxon>Dreissena</taxon>
    </lineage>
</organism>
<feature type="region of interest" description="Disordered" evidence="1">
    <location>
        <begin position="40"/>
        <end position="67"/>
    </location>
</feature>
<evidence type="ECO:0000313" key="2">
    <source>
        <dbReference type="EMBL" id="KAH3805540.1"/>
    </source>
</evidence>
<evidence type="ECO:0000256" key="1">
    <source>
        <dbReference type="SAM" id="MobiDB-lite"/>
    </source>
</evidence>
<name>A0A9D4FV25_DREPO</name>